<dbReference type="InterPro" id="IPR055261">
    <property type="entry name" value="PI_transfer_N"/>
</dbReference>
<dbReference type="PANTHER" id="PTHR10658">
    <property type="entry name" value="PHOSPHATIDYLINOSITOL TRANSFER PROTEIN"/>
    <property type="match status" value="1"/>
</dbReference>
<feature type="domain" description="Phosphatidylinositol transfer protein N-terminal" evidence="1">
    <location>
        <begin position="3"/>
        <end position="246"/>
    </location>
</feature>
<dbReference type="GO" id="GO:0005737">
    <property type="term" value="C:cytoplasm"/>
    <property type="evidence" value="ECO:0007669"/>
    <property type="project" value="UniProtKB-ARBA"/>
</dbReference>
<sequence length="265" mass="30762">MVQIKEFRIVMPLSLEEYQVGQRYTNCRMQQQNTTSTEGVEVLENELIEDEVFGKCQYTRKVYRFQSKVPTWLTSFAPADALIMHEEAWNAYPRCKTVMKCPYFTKFSLTLETVHKVDNGQSENVHDLNGEQLAAREVEYIDIALPATDYWSYVIGTNNMDFSKFKSAKTDHGPLLEGWQDRCNPIMTAYKLVTIDAPYWGFGYRLEQALLAGEKSLFIECHRNCFGWIDEWFGMTMQQVCELELQSIKNIVKLSSTEDAEDKET</sequence>
<dbReference type="Gene3D" id="3.30.530.20">
    <property type="match status" value="1"/>
</dbReference>
<name>A0A2P2Q3S3_RHIMU</name>
<protein>
    <recommendedName>
        <fullName evidence="1">Phosphatidylinositol transfer protein N-terminal domain-containing protein</fullName>
    </recommendedName>
</protein>
<dbReference type="PANTHER" id="PTHR10658:SF11">
    <property type="entry name" value="VIBRATOR, ISOFORM B"/>
    <property type="match status" value="1"/>
</dbReference>
<proteinExistence type="predicted"/>
<dbReference type="AlphaFoldDB" id="A0A2P2Q3S3"/>
<evidence type="ECO:0000259" key="1">
    <source>
        <dbReference type="Pfam" id="PF02121"/>
    </source>
</evidence>
<dbReference type="FunFam" id="3.30.530.20:FF:000028">
    <property type="entry name" value="Phosphatidylinositol transfer protein 5"/>
    <property type="match status" value="1"/>
</dbReference>
<dbReference type="PRINTS" id="PR00391">
    <property type="entry name" value="PITRANSFER"/>
</dbReference>
<dbReference type="InterPro" id="IPR001666">
    <property type="entry name" value="PI_transfer"/>
</dbReference>
<reference evidence="2" key="1">
    <citation type="submission" date="2018-02" db="EMBL/GenBank/DDBJ databases">
        <title>Rhizophora mucronata_Transcriptome.</title>
        <authorList>
            <person name="Meera S.P."/>
            <person name="Sreeshan A."/>
            <person name="Augustine A."/>
        </authorList>
    </citation>
    <scope>NUCLEOTIDE SEQUENCE</scope>
    <source>
        <tissue evidence="2">Leaf</tissue>
    </source>
</reference>
<evidence type="ECO:0000313" key="2">
    <source>
        <dbReference type="EMBL" id="MBX61621.1"/>
    </source>
</evidence>
<organism evidence="2">
    <name type="scientific">Rhizophora mucronata</name>
    <name type="common">Asiatic mangrove</name>
    <dbReference type="NCBI Taxonomy" id="61149"/>
    <lineage>
        <taxon>Eukaryota</taxon>
        <taxon>Viridiplantae</taxon>
        <taxon>Streptophyta</taxon>
        <taxon>Embryophyta</taxon>
        <taxon>Tracheophyta</taxon>
        <taxon>Spermatophyta</taxon>
        <taxon>Magnoliopsida</taxon>
        <taxon>eudicotyledons</taxon>
        <taxon>Gunneridae</taxon>
        <taxon>Pentapetalae</taxon>
        <taxon>rosids</taxon>
        <taxon>fabids</taxon>
        <taxon>Malpighiales</taxon>
        <taxon>Rhizophoraceae</taxon>
        <taxon>Rhizophora</taxon>
    </lineage>
</organism>
<dbReference type="GO" id="GO:0008526">
    <property type="term" value="F:phosphatidylinositol transfer activity"/>
    <property type="evidence" value="ECO:0007669"/>
    <property type="project" value="UniProtKB-ARBA"/>
</dbReference>
<dbReference type="EMBL" id="GGEC01081137">
    <property type="protein sequence ID" value="MBX61621.1"/>
    <property type="molecule type" value="Transcribed_RNA"/>
</dbReference>
<accession>A0A2P2Q3S3</accession>
<dbReference type="SUPFAM" id="SSF55961">
    <property type="entry name" value="Bet v1-like"/>
    <property type="match status" value="1"/>
</dbReference>
<dbReference type="InterPro" id="IPR023393">
    <property type="entry name" value="START-like_dom_sf"/>
</dbReference>
<dbReference type="GO" id="GO:0071944">
    <property type="term" value="C:cell periphery"/>
    <property type="evidence" value="ECO:0007669"/>
    <property type="project" value="UniProtKB-ARBA"/>
</dbReference>
<dbReference type="Pfam" id="PF02121">
    <property type="entry name" value="IP_trans"/>
    <property type="match status" value="1"/>
</dbReference>